<dbReference type="PROSITE" id="PS50144">
    <property type="entry name" value="MATH"/>
    <property type="match status" value="1"/>
</dbReference>
<dbReference type="InterPro" id="IPR000315">
    <property type="entry name" value="Znf_B-box"/>
</dbReference>
<evidence type="ECO:0000313" key="11">
    <source>
        <dbReference type="EMBL" id="BAE93271.1"/>
    </source>
</evidence>
<dbReference type="AlphaFoldDB" id="Q1RQ14"/>
<dbReference type="GO" id="GO:0005737">
    <property type="term" value="C:cytoplasm"/>
    <property type="evidence" value="ECO:0007669"/>
    <property type="project" value="UniProtKB-SubCell"/>
</dbReference>
<dbReference type="Pfam" id="PF22486">
    <property type="entry name" value="MATH_2"/>
    <property type="match status" value="1"/>
</dbReference>
<dbReference type="SUPFAM" id="SSF49599">
    <property type="entry name" value="TRAF domain-like"/>
    <property type="match status" value="1"/>
</dbReference>
<dbReference type="Gene3D" id="3.30.40.10">
    <property type="entry name" value="Zinc/RING finger domain, C3HC4 (zinc finger)"/>
    <property type="match status" value="1"/>
</dbReference>
<keyword evidence="5" id="KW-0862">Zinc</keyword>
<feature type="region of interest" description="Disordered" evidence="7">
    <location>
        <begin position="469"/>
        <end position="548"/>
    </location>
</feature>
<dbReference type="CDD" id="cd03773">
    <property type="entry name" value="MATH_TRIM37"/>
    <property type="match status" value="1"/>
</dbReference>
<feature type="compositionally biased region" description="Basic and acidic residues" evidence="7">
    <location>
        <begin position="500"/>
        <end position="512"/>
    </location>
</feature>
<dbReference type="InterPro" id="IPR002083">
    <property type="entry name" value="MATH/TRAF_dom"/>
</dbReference>
<keyword evidence="3" id="KW-0479">Metal-binding</keyword>
<feature type="region of interest" description="Disordered" evidence="7">
    <location>
        <begin position="974"/>
        <end position="1027"/>
    </location>
</feature>
<comment type="subcellular location">
    <subcellularLocation>
        <location evidence="1">Cytoplasm</location>
    </subcellularLocation>
</comment>
<feature type="region of interest" description="Disordered" evidence="7">
    <location>
        <begin position="901"/>
        <end position="943"/>
    </location>
</feature>
<feature type="compositionally biased region" description="Polar residues" evidence="7">
    <location>
        <begin position="905"/>
        <end position="925"/>
    </location>
</feature>
<evidence type="ECO:0000256" key="2">
    <source>
        <dbReference type="ARBA" id="ARBA00022490"/>
    </source>
</evidence>
<accession>A0A1W2VNW4</accession>
<dbReference type="InterPro" id="IPR003649">
    <property type="entry name" value="Bbox_C"/>
</dbReference>
<dbReference type="GO" id="GO:0016567">
    <property type="term" value="P:protein ubiquitination"/>
    <property type="evidence" value="ECO:0007669"/>
    <property type="project" value="InterPro"/>
</dbReference>
<feature type="compositionally biased region" description="Polar residues" evidence="7">
    <location>
        <begin position="983"/>
        <end position="1001"/>
    </location>
</feature>
<dbReference type="Pfam" id="PF00643">
    <property type="entry name" value="zf-B_box"/>
    <property type="match status" value="1"/>
</dbReference>
<feature type="domain" description="B box-type" evidence="9">
    <location>
        <begin position="99"/>
        <end position="141"/>
    </location>
</feature>
<dbReference type="KEGG" id="cin:778844"/>
<evidence type="ECO:0000259" key="9">
    <source>
        <dbReference type="PROSITE" id="PS50119"/>
    </source>
</evidence>
<feature type="compositionally biased region" description="Acidic residues" evidence="7">
    <location>
        <begin position="513"/>
        <end position="527"/>
    </location>
</feature>
<dbReference type="GO" id="GO:0008270">
    <property type="term" value="F:zinc ion binding"/>
    <property type="evidence" value="ECO:0007669"/>
    <property type="project" value="UniProtKB-KW"/>
</dbReference>
<dbReference type="InterPro" id="IPR008974">
    <property type="entry name" value="TRAF-like"/>
</dbReference>
<dbReference type="SUPFAM" id="SSF57845">
    <property type="entry name" value="B-box zinc-binding domain"/>
    <property type="match status" value="1"/>
</dbReference>
<dbReference type="SMART" id="SM00336">
    <property type="entry name" value="BBOX"/>
    <property type="match status" value="1"/>
</dbReference>
<dbReference type="SUPFAM" id="SSF57850">
    <property type="entry name" value="RING/U-box"/>
    <property type="match status" value="1"/>
</dbReference>
<keyword evidence="2" id="KW-0963">Cytoplasm</keyword>
<feature type="compositionally biased region" description="Low complexity" evidence="7">
    <location>
        <begin position="713"/>
        <end position="735"/>
    </location>
</feature>
<dbReference type="SMART" id="SM00502">
    <property type="entry name" value="BBC"/>
    <property type="match status" value="1"/>
</dbReference>
<dbReference type="PANTHER" id="PTHR36754:SF2">
    <property type="entry name" value="E3 UBIQUITIN-PROTEIN LIGASE TRIM37"/>
    <property type="match status" value="1"/>
</dbReference>
<evidence type="ECO:0000256" key="1">
    <source>
        <dbReference type="ARBA" id="ARBA00004496"/>
    </source>
</evidence>
<evidence type="ECO:0000259" key="10">
    <source>
        <dbReference type="PROSITE" id="PS50144"/>
    </source>
</evidence>
<proteinExistence type="evidence at transcript level"/>
<organism evidence="11">
    <name type="scientific">Ciona intestinalis</name>
    <name type="common">Transparent sea squirt</name>
    <name type="synonym">Ascidia intestinalis</name>
    <dbReference type="NCBI Taxonomy" id="7719"/>
    <lineage>
        <taxon>Eukaryota</taxon>
        <taxon>Metazoa</taxon>
        <taxon>Chordata</taxon>
        <taxon>Tunicata</taxon>
        <taxon>Ascidiacea</taxon>
        <taxon>Phlebobranchia</taxon>
        <taxon>Cionidae</taxon>
        <taxon>Ciona</taxon>
    </lineage>
</organism>
<dbReference type="InterPro" id="IPR013083">
    <property type="entry name" value="Znf_RING/FYVE/PHD"/>
</dbReference>
<reference evidence="11" key="1">
    <citation type="journal article" date="2006" name="Dev. Biol.">
        <title>Systematic analysis of embryonic expression profiles of zinc finger genes in Ciona intestinalis.</title>
        <authorList>
            <person name="Miwata K."/>
            <person name="Chiba T."/>
            <person name="Horii R."/>
            <person name="Yamada L."/>
            <person name="Kubo A."/>
            <person name="Miyamura D."/>
            <person name="Satoh N."/>
            <person name="Satou Y."/>
        </authorList>
    </citation>
    <scope>NUCLEOTIDE SEQUENCE</scope>
</reference>
<dbReference type="PROSITE" id="PS50089">
    <property type="entry name" value="ZF_RING_2"/>
    <property type="match status" value="1"/>
</dbReference>
<evidence type="ECO:0000256" key="7">
    <source>
        <dbReference type="SAM" id="MobiDB-lite"/>
    </source>
</evidence>
<feature type="region of interest" description="Disordered" evidence="7">
    <location>
        <begin position="698"/>
        <end position="735"/>
    </location>
</feature>
<feature type="region of interest" description="Disordered" evidence="7">
    <location>
        <begin position="789"/>
        <end position="874"/>
    </location>
</feature>
<evidence type="ECO:0000256" key="3">
    <source>
        <dbReference type="ARBA" id="ARBA00022723"/>
    </source>
</evidence>
<feature type="domain" description="RING-type" evidence="8">
    <location>
        <begin position="15"/>
        <end position="55"/>
    </location>
</feature>
<dbReference type="PROSITE" id="PS50119">
    <property type="entry name" value="ZF_BBOX"/>
    <property type="match status" value="1"/>
</dbReference>
<dbReference type="InterPro" id="IPR053003">
    <property type="entry name" value="TRIM_RBCC_E3_ubiq-ligases"/>
</dbReference>
<dbReference type="InterPro" id="IPR037299">
    <property type="entry name" value="TRIM37_MATH"/>
</dbReference>
<keyword evidence="4 6" id="KW-0863">Zinc-finger</keyword>
<feature type="region of interest" description="Disordered" evidence="7">
    <location>
        <begin position="650"/>
        <end position="677"/>
    </location>
</feature>
<dbReference type="Gene3D" id="3.30.160.60">
    <property type="entry name" value="Classic Zinc Finger"/>
    <property type="match status" value="1"/>
</dbReference>
<name>Q1RQ14_CIOIN</name>
<dbReference type="OrthoDB" id="192247at2759"/>
<dbReference type="SMART" id="SM00061">
    <property type="entry name" value="MATH"/>
    <property type="match status" value="1"/>
</dbReference>
<dbReference type="PANTHER" id="PTHR36754">
    <property type="entry name" value="E3 UBIQUITIN-PROTEIN LIGASE TRIM37"/>
    <property type="match status" value="1"/>
</dbReference>
<dbReference type="InterPro" id="IPR001841">
    <property type="entry name" value="Znf_RING"/>
</dbReference>
<dbReference type="EMBL" id="AK222389">
    <property type="protein sequence ID" value="BAE93271.1"/>
    <property type="molecule type" value="mRNA"/>
</dbReference>
<dbReference type="CDD" id="cd16619">
    <property type="entry name" value="mRING-HC-C4C4_TRIM37_C-VIII"/>
    <property type="match status" value="1"/>
</dbReference>
<accession>Q1RQ14</accession>
<feature type="compositionally biased region" description="Polar residues" evidence="7">
    <location>
        <begin position="807"/>
        <end position="820"/>
    </location>
</feature>
<dbReference type="Gene3D" id="2.60.210.10">
    <property type="entry name" value="Apoptosis, Tumor Necrosis Factor Receptor Associated Protein 2, Chain A"/>
    <property type="match status" value="1"/>
</dbReference>
<feature type="domain" description="MATH" evidence="10">
    <location>
        <begin position="285"/>
        <end position="410"/>
    </location>
</feature>
<protein>
    <submittedName>
        <fullName evidence="11">Zinc finger protein</fullName>
    </submittedName>
</protein>
<evidence type="ECO:0000256" key="5">
    <source>
        <dbReference type="ARBA" id="ARBA00022833"/>
    </source>
</evidence>
<feature type="compositionally biased region" description="Low complexity" evidence="7">
    <location>
        <begin position="829"/>
        <end position="839"/>
    </location>
</feature>
<evidence type="ECO:0000256" key="6">
    <source>
        <dbReference type="PROSITE-ProRule" id="PRU00024"/>
    </source>
</evidence>
<evidence type="ECO:0000256" key="4">
    <source>
        <dbReference type="ARBA" id="ARBA00022771"/>
    </source>
</evidence>
<sequence>MEELQVERMAEVFRCFICMSKVRDARLCPHCSKLCCYLCIRRWILEQRKQCPHCRASLQLSDLVNCRWAEELTQQIDTLRGPVRPQGAVGGSPQTQQEEKKDMCETHHEKLTVFCWTCQLCICHQCALWAGTHGGHTFKPLTEVYAQHVAQISEEESAIRRRLMELISLVQDVERNVESVRSAKDERVREIRNAVEMMIARLDGQLKNKLITLMGQKNQLTQETEMLESVLKEVQHQMSSSTKSDMIARSSEMLQMFTAIHKKPMASFVTASVPPDFTSELVPTYDLETFTLTRFSQLQQSADPVYSKPLNVTGLSWRLKIYPDGNGVVRGQYLSVFLELTSGLNEASKYEYRIEMVHLASGDPTKNIVREFASEFDIGECWGYNRFFRLDLLTREGYLDSNSDTLVLKFNVRAPTFYQKCRDQHSHIAHLEQQATQQSEQIRNLKDRLTIEIARANCVENSNFSVRRKVTKQTTPSSGECAPRPIEHDVAEEREDEVPHDEGREITNHQESDNSDNEGNHDDDEEGSVATATDIEEEELSHDLGNISEWELEEESVSVGDCGVEGIDEYDIDDETMSGDNDVDNLMNQPGIETGDFPLQLVGAFGGLGIGTSSWETPSEESVYWTKDQHPRIAGRRINRVPSRAKYIRNHITSRTRKSPLLQNQTKEKSRKSKKRRSIETSALFDFLNTSCDNLRTEVPAPPQSSRMTALKSPVMSPTSSMMSSNSSMMSSESSESTKDLIAYWSKRTSQNADETNERRRRWSRDNVILKDLRFQLSDLADTMATATTCINSSRSPRKSPRKPIAESSSSASTPTNKTQAFKPKIAPSFSLSLSHSSSQGANGATSAKNDHPSGAKRKTARARQTDQSGSSFQQNLTENLNQCEYRCILNDLSSLKKVSKQENPENNIDNSNEIQTFDASGGETSSKPHIPPKPSKKVGELDLPRRRSNGFERRRDVITDDVTNLLDISSNLIGRSNDDEQSSSSNIEATSANHQSSSWGKESGDHIMMSLLDNPSNNEENKDHSLTSATGGGLDLIYLKGCEQNNSYVIDESTLYDVTEGSDNE</sequence>
<evidence type="ECO:0000259" key="8">
    <source>
        <dbReference type="PROSITE" id="PS50089"/>
    </source>
</evidence>
<gene>
    <name evidence="11" type="primary">Ci-ZF(Bbox/RING)-2</name>
</gene>
<dbReference type="CDD" id="cd19779">
    <property type="entry name" value="Bbox2_TRIM37_C-VIII"/>
    <property type="match status" value="1"/>
</dbReference>